<feature type="domain" description="Calcineurin-like phosphoesterase" evidence="1">
    <location>
        <begin position="51"/>
        <end position="221"/>
    </location>
</feature>
<dbReference type="AlphaFoldDB" id="A0A8D3WXA3"/>
<organism evidence="2 3">
    <name type="scientific">Priestia megaterium (strain WSH-002)</name>
    <name type="common">Bacillus megaterium</name>
    <dbReference type="NCBI Taxonomy" id="1006007"/>
    <lineage>
        <taxon>Bacteria</taxon>
        <taxon>Bacillati</taxon>
        <taxon>Bacillota</taxon>
        <taxon>Bacilli</taxon>
        <taxon>Bacillales</taxon>
        <taxon>Bacillaceae</taxon>
        <taxon>Priestia</taxon>
    </lineage>
</organism>
<protein>
    <submittedName>
        <fullName evidence="2">Metallophosphoesterase</fullName>
    </submittedName>
</protein>
<proteinExistence type="predicted"/>
<evidence type="ECO:0000259" key="1">
    <source>
        <dbReference type="Pfam" id="PF00149"/>
    </source>
</evidence>
<gene>
    <name evidence="2" type="ORF">BMWSH_1640</name>
</gene>
<dbReference type="InterPro" id="IPR004843">
    <property type="entry name" value="Calcineurin-like_PHP"/>
</dbReference>
<dbReference type="KEGG" id="bmh:BMWSH_1640"/>
<dbReference type="Pfam" id="PF00149">
    <property type="entry name" value="Metallophos"/>
    <property type="match status" value="1"/>
</dbReference>
<accession>A0A8D3WXA3</accession>
<evidence type="ECO:0000313" key="3">
    <source>
        <dbReference type="Proteomes" id="UP000001283"/>
    </source>
</evidence>
<dbReference type="SUPFAM" id="SSF56300">
    <property type="entry name" value="Metallo-dependent phosphatases"/>
    <property type="match status" value="1"/>
</dbReference>
<dbReference type="EMBL" id="CP003017">
    <property type="protein sequence ID" value="AEN88522.1"/>
    <property type="molecule type" value="Genomic_DNA"/>
</dbReference>
<name>A0A8D3WXA3_PRIMW</name>
<dbReference type="InterPro" id="IPR051918">
    <property type="entry name" value="STPP_CPPED1"/>
</dbReference>
<sequence length="292" mass="33639">MMNLTLHERSEKLLKQRIKQLNPRDPFNFVFMGDSRGDGPNDNCFTMSGEFELVLKKAVELDPLFIIHGGDTVYTGKKEYLEHFVKVVEKIAPNIPVFVCVGNHDELYLDESNLENFRATIGKVHWVIDIPVFNFRCIALNNVISPKNKIYGFTDRELNYLEQQLEDAPRNTVIAMHAQPNIGRWTNLEGFPVTTPQSQEFFDLIQEHRVKKVLVSHVHAYDEQFIRKNRNGSFTLGRGTDFVLSGGAGAPLDFEPPLILNNYNFTEFFVSRYDILGPLLWKDFGRPRRSCL</sequence>
<dbReference type="InterPro" id="IPR029052">
    <property type="entry name" value="Metallo-depent_PP-like"/>
</dbReference>
<dbReference type="PANTHER" id="PTHR43143:SF1">
    <property type="entry name" value="SERINE_THREONINE-PROTEIN PHOSPHATASE CPPED1"/>
    <property type="match status" value="1"/>
</dbReference>
<dbReference type="PANTHER" id="PTHR43143">
    <property type="entry name" value="METALLOPHOSPHOESTERASE, CALCINEURIN SUPERFAMILY"/>
    <property type="match status" value="1"/>
</dbReference>
<dbReference type="GO" id="GO:0016787">
    <property type="term" value="F:hydrolase activity"/>
    <property type="evidence" value="ECO:0007669"/>
    <property type="project" value="InterPro"/>
</dbReference>
<reference evidence="2 3" key="1">
    <citation type="journal article" date="2011" name="J. Bacteriol.">
        <title>Complete genome sequence of the industrial strain Bacillus megaterium WSH-002.</title>
        <authorList>
            <person name="Liu L."/>
            <person name="Li Y."/>
            <person name="Zhang J."/>
            <person name="Zou W."/>
            <person name="Zhou Z."/>
            <person name="Liu J."/>
            <person name="Li X."/>
            <person name="Wang L."/>
            <person name="Chen J."/>
        </authorList>
    </citation>
    <scope>NUCLEOTIDE SEQUENCE [LARGE SCALE GENOMIC DNA]</scope>
    <source>
        <strain evidence="2 3">WSH-002</strain>
    </source>
</reference>
<dbReference type="Gene3D" id="3.60.21.10">
    <property type="match status" value="1"/>
</dbReference>
<evidence type="ECO:0000313" key="2">
    <source>
        <dbReference type="EMBL" id="AEN88522.1"/>
    </source>
</evidence>
<dbReference type="Proteomes" id="UP000001283">
    <property type="component" value="Chromosome"/>
</dbReference>